<dbReference type="OrthoDB" id="311452at2157"/>
<name>A0A1H9Q236_9EURY</name>
<dbReference type="SUPFAM" id="SSF46785">
    <property type="entry name" value="Winged helix' DNA-binding domain"/>
    <property type="match status" value="1"/>
</dbReference>
<gene>
    <name evidence="1" type="ORF">SAMN04489841_4063</name>
</gene>
<dbReference type="InterPro" id="IPR036388">
    <property type="entry name" value="WH-like_DNA-bd_sf"/>
</dbReference>
<dbReference type="EMBL" id="FOFD01000006">
    <property type="protein sequence ID" value="SER54474.1"/>
    <property type="molecule type" value="Genomic_DNA"/>
</dbReference>
<accession>A0A1H9Q236</accession>
<organism evidence="1 2">
    <name type="scientific">Natrinema salaciae</name>
    <dbReference type="NCBI Taxonomy" id="1186196"/>
    <lineage>
        <taxon>Archaea</taxon>
        <taxon>Methanobacteriati</taxon>
        <taxon>Methanobacteriota</taxon>
        <taxon>Stenosarchaea group</taxon>
        <taxon>Halobacteria</taxon>
        <taxon>Halobacteriales</taxon>
        <taxon>Natrialbaceae</taxon>
        <taxon>Natrinema</taxon>
    </lineage>
</organism>
<keyword evidence="2" id="KW-1185">Reference proteome</keyword>
<dbReference type="Gene3D" id="1.10.10.10">
    <property type="entry name" value="Winged helix-like DNA-binding domain superfamily/Winged helix DNA-binding domain"/>
    <property type="match status" value="1"/>
</dbReference>
<proteinExistence type="predicted"/>
<reference evidence="2" key="1">
    <citation type="submission" date="2016-10" db="EMBL/GenBank/DDBJ databases">
        <authorList>
            <person name="Varghese N."/>
            <person name="Submissions S."/>
        </authorList>
    </citation>
    <scope>NUCLEOTIDE SEQUENCE [LARGE SCALE GENOMIC DNA]</scope>
    <source>
        <strain evidence="2">DSM 25055</strain>
    </source>
</reference>
<sequence>MSDTVDQPTRCPRIERDGELGCDPHRIVTLLNDDDARAVYLYAEEPATVSQIAEAVGLPQSTAYRKVENLQEAGLLSQLNDRSRTGTPAHYVRAMDHVSVTYDDPLRIECTCNGRPLYCEP</sequence>
<dbReference type="InterPro" id="IPR036390">
    <property type="entry name" value="WH_DNA-bd_sf"/>
</dbReference>
<protein>
    <submittedName>
        <fullName evidence="1">IclR helix-turn-helix domain-containing protein</fullName>
    </submittedName>
</protein>
<dbReference type="Proteomes" id="UP000199114">
    <property type="component" value="Unassembled WGS sequence"/>
</dbReference>
<dbReference type="RefSeq" id="WP_090621055.1">
    <property type="nucleotide sequence ID" value="NZ_FOFD01000006.1"/>
</dbReference>
<dbReference type="AlphaFoldDB" id="A0A1H9Q236"/>
<evidence type="ECO:0000313" key="1">
    <source>
        <dbReference type="EMBL" id="SER54474.1"/>
    </source>
</evidence>
<dbReference type="Pfam" id="PF12840">
    <property type="entry name" value="HTH_20"/>
    <property type="match status" value="1"/>
</dbReference>
<dbReference type="CDD" id="cd00090">
    <property type="entry name" value="HTH_ARSR"/>
    <property type="match status" value="1"/>
</dbReference>
<evidence type="ECO:0000313" key="2">
    <source>
        <dbReference type="Proteomes" id="UP000199114"/>
    </source>
</evidence>
<dbReference type="InterPro" id="IPR011991">
    <property type="entry name" value="ArsR-like_HTH"/>
</dbReference>